<dbReference type="GeneID" id="110748765"/>
<dbReference type="SUPFAM" id="SSF48452">
    <property type="entry name" value="TPR-like"/>
    <property type="match status" value="1"/>
</dbReference>
<name>A0A6P5RN69_PRUAV</name>
<organism evidence="2 3">
    <name type="scientific">Prunus avium</name>
    <name type="common">Cherry</name>
    <name type="synonym">Cerasus avium</name>
    <dbReference type="NCBI Taxonomy" id="42229"/>
    <lineage>
        <taxon>Eukaryota</taxon>
        <taxon>Viridiplantae</taxon>
        <taxon>Streptophyta</taxon>
        <taxon>Embryophyta</taxon>
        <taxon>Tracheophyta</taxon>
        <taxon>Spermatophyta</taxon>
        <taxon>Magnoliopsida</taxon>
        <taxon>eudicotyledons</taxon>
        <taxon>Gunneridae</taxon>
        <taxon>Pentapetalae</taxon>
        <taxon>rosids</taxon>
        <taxon>fabids</taxon>
        <taxon>Rosales</taxon>
        <taxon>Rosaceae</taxon>
        <taxon>Amygdaloideae</taxon>
        <taxon>Amygdaleae</taxon>
        <taxon>Prunus</taxon>
    </lineage>
</organism>
<evidence type="ECO:0000313" key="2">
    <source>
        <dbReference type="Proteomes" id="UP000515124"/>
    </source>
</evidence>
<dbReference type="RefSeq" id="XP_021804404.1">
    <property type="nucleotide sequence ID" value="XM_021948712.1"/>
</dbReference>
<dbReference type="AlphaFoldDB" id="A0A6P5RN69"/>
<dbReference type="Gene3D" id="1.25.40.10">
    <property type="entry name" value="Tetratricopeptide repeat domain"/>
    <property type="match status" value="1"/>
</dbReference>
<protein>
    <submittedName>
        <fullName evidence="3">Protein NCA1-like</fullName>
    </submittedName>
</protein>
<accession>A0A6P5RN69</accession>
<dbReference type="InterPro" id="IPR011990">
    <property type="entry name" value="TPR-like_helical_dom_sf"/>
</dbReference>
<evidence type="ECO:0000313" key="3">
    <source>
        <dbReference type="RefSeq" id="XP_021804404.1"/>
    </source>
</evidence>
<evidence type="ECO:0000256" key="1">
    <source>
        <dbReference type="SAM" id="Phobius"/>
    </source>
</evidence>
<keyword evidence="1" id="KW-1133">Transmembrane helix</keyword>
<sequence>MVVGDGFCEVLKSKVSVWNLSHDNWHGCSGNMRNGFKTDTNFMMNSTMIPDLFTLVDFNCFLFFVLFFSRATGDAGSAVSYFEESVEFLSKLPRNDQEITHTLSISLNKIGDLKYYDGDLKAARSYYFQSLNVRRDAVKDGPNVPSQILDLAVSFAKVADVDRNLGDEDVAIDEFEEGIKLLESLTLKSEDTGLEQRRLSVLEFLKSQIGEKQT</sequence>
<keyword evidence="1" id="KW-0812">Transmembrane</keyword>
<feature type="transmembrane region" description="Helical" evidence="1">
    <location>
        <begin position="48"/>
        <end position="68"/>
    </location>
</feature>
<dbReference type="KEGG" id="pavi:110748765"/>
<keyword evidence="2" id="KW-1185">Reference proteome</keyword>
<proteinExistence type="predicted"/>
<dbReference type="Proteomes" id="UP000515124">
    <property type="component" value="Unplaced"/>
</dbReference>
<reference evidence="3" key="1">
    <citation type="submission" date="2025-08" db="UniProtKB">
        <authorList>
            <consortium name="RefSeq"/>
        </authorList>
    </citation>
    <scope>IDENTIFICATION</scope>
</reference>
<keyword evidence="1" id="KW-0472">Membrane</keyword>
<gene>
    <name evidence="3" type="primary">LOC110748765</name>
</gene>